<dbReference type="CDD" id="cd01129">
    <property type="entry name" value="PulE-GspE-like"/>
    <property type="match status" value="1"/>
</dbReference>
<feature type="domain" description="Bacterial type II secretion system protein E" evidence="5">
    <location>
        <begin position="366"/>
        <end position="380"/>
    </location>
</feature>
<dbReference type="Gene3D" id="3.40.50.300">
    <property type="entry name" value="P-loop containing nucleotide triphosphate hydrolases"/>
    <property type="match status" value="1"/>
</dbReference>
<dbReference type="InterPro" id="IPR007831">
    <property type="entry name" value="T2SS_GspE_N"/>
</dbReference>
<dbReference type="GO" id="GO:0005524">
    <property type="term" value="F:ATP binding"/>
    <property type="evidence" value="ECO:0007669"/>
    <property type="project" value="UniProtKB-KW"/>
</dbReference>
<dbReference type="AlphaFoldDB" id="A0A2M7D5S0"/>
<dbReference type="GO" id="GO:0016887">
    <property type="term" value="F:ATP hydrolysis activity"/>
    <property type="evidence" value="ECO:0007669"/>
    <property type="project" value="TreeGrafter"/>
</dbReference>
<organism evidence="6 7">
    <name type="scientific">Candidatus Portnoybacteria bacterium CG02_land_8_20_14_3_00_45_8</name>
    <dbReference type="NCBI Taxonomy" id="1974807"/>
    <lineage>
        <taxon>Bacteria</taxon>
        <taxon>Candidatus Portnoyibacteriota</taxon>
    </lineage>
</organism>
<sequence>MAAPKKKPALEEKLDETITEIKRIEEEQRAKELAVKLKLPYVNLLTLPIQTDALMMLDEKDARAGKVAVIQRSDNKLKIALRDPQHPATQAALDGLTRQGFSFSLFITSPHSLTKALDRYKGLEKQKKEISGRVEITEELLKKYQEELKGLDDIKKKVEGMSQDEPTHLLEVIIAGSLQNGASDLHFESKETGGLLRFRVDGILHDSAIFSIKTYNLILSRIKLLSSMVLNVRDKAQDGRFSIRIKDYDVEVRVSIIPGPYGENIVMRILDPKNISLSIKDLGFREDAYQFLLKEIDRPNGMIITTGPTGSGKTTALYAFLKEITSPDLKIITLEDPIEYHLAGVTQTQVESEQGYTFALGLRAILRQDPDVVLVGEIRDQETAETAIHAALTGHIVFSTLHTNDAAGAIPRFIDMGANPTILSAALIDVMAQRLLRRVCKECKEEYAPSAEEKEKIKKALTGLPKEVAVPDISKGCKLVRGQGCDKCSKTGYKGRVGVYEIIHIDAAMEKIIAKSPSHAEVLEQAKQSGFISMYQDGVIKILQGVTTFEELDNIVGDR</sequence>
<comment type="similarity">
    <text evidence="1">Belongs to the GSP E family.</text>
</comment>
<dbReference type="Proteomes" id="UP000229247">
    <property type="component" value="Unassembled WGS sequence"/>
</dbReference>
<dbReference type="PANTHER" id="PTHR30258:SF3">
    <property type="entry name" value="SLL1921 PROTEIN"/>
    <property type="match status" value="1"/>
</dbReference>
<evidence type="ECO:0000313" key="7">
    <source>
        <dbReference type="Proteomes" id="UP000229247"/>
    </source>
</evidence>
<reference evidence="7" key="1">
    <citation type="submission" date="2017-09" db="EMBL/GenBank/DDBJ databases">
        <title>Depth-based differentiation of microbial function through sediment-hosted aquifers and enrichment of novel symbionts in the deep terrestrial subsurface.</title>
        <authorList>
            <person name="Probst A.J."/>
            <person name="Ladd B."/>
            <person name="Jarett J.K."/>
            <person name="Geller-Mcgrath D.E."/>
            <person name="Sieber C.M.K."/>
            <person name="Emerson J.B."/>
            <person name="Anantharaman K."/>
            <person name="Thomas B.C."/>
            <person name="Malmstrom R."/>
            <person name="Stieglmeier M."/>
            <person name="Klingl A."/>
            <person name="Woyke T."/>
            <person name="Ryan C.M."/>
            <person name="Banfield J.F."/>
        </authorList>
    </citation>
    <scope>NUCLEOTIDE SEQUENCE [LARGE SCALE GENOMIC DNA]</scope>
</reference>
<dbReference type="EMBL" id="PEUE01000060">
    <property type="protein sequence ID" value="PIV38367.1"/>
    <property type="molecule type" value="Genomic_DNA"/>
</dbReference>
<gene>
    <name evidence="6" type="ORF">COS30_02485</name>
</gene>
<dbReference type="InterPro" id="IPR001482">
    <property type="entry name" value="T2SS/T4SS_dom"/>
</dbReference>
<evidence type="ECO:0000256" key="2">
    <source>
        <dbReference type="ARBA" id="ARBA00022741"/>
    </source>
</evidence>
<keyword evidence="3" id="KW-0067">ATP-binding</keyword>
<keyword evidence="2" id="KW-0547">Nucleotide-binding</keyword>
<name>A0A2M7D5S0_9BACT</name>
<dbReference type="InterPro" id="IPR037257">
    <property type="entry name" value="T2SS_E_N_sf"/>
</dbReference>
<protein>
    <recommendedName>
        <fullName evidence="5">Bacterial type II secretion system protein E domain-containing protein</fullName>
    </recommendedName>
</protein>
<dbReference type="Gene3D" id="3.30.450.90">
    <property type="match status" value="1"/>
</dbReference>
<feature type="coiled-coil region" evidence="4">
    <location>
        <begin position="7"/>
        <end position="34"/>
    </location>
</feature>
<keyword evidence="4" id="KW-0175">Coiled coil</keyword>
<dbReference type="SUPFAM" id="SSF52540">
    <property type="entry name" value="P-loop containing nucleoside triphosphate hydrolases"/>
    <property type="match status" value="1"/>
</dbReference>
<accession>A0A2M7D5S0</accession>
<dbReference type="PROSITE" id="PS00662">
    <property type="entry name" value="T2SP_E"/>
    <property type="match status" value="1"/>
</dbReference>
<dbReference type="SMART" id="SM00382">
    <property type="entry name" value="AAA"/>
    <property type="match status" value="1"/>
</dbReference>
<feature type="coiled-coil region" evidence="4">
    <location>
        <begin position="113"/>
        <end position="161"/>
    </location>
</feature>
<evidence type="ECO:0000256" key="4">
    <source>
        <dbReference type="SAM" id="Coils"/>
    </source>
</evidence>
<dbReference type="PANTHER" id="PTHR30258">
    <property type="entry name" value="TYPE II SECRETION SYSTEM PROTEIN GSPE-RELATED"/>
    <property type="match status" value="1"/>
</dbReference>
<dbReference type="GO" id="GO:0005886">
    <property type="term" value="C:plasma membrane"/>
    <property type="evidence" value="ECO:0007669"/>
    <property type="project" value="TreeGrafter"/>
</dbReference>
<comment type="caution">
    <text evidence="6">The sequence shown here is derived from an EMBL/GenBank/DDBJ whole genome shotgun (WGS) entry which is preliminary data.</text>
</comment>
<evidence type="ECO:0000259" key="5">
    <source>
        <dbReference type="PROSITE" id="PS00662"/>
    </source>
</evidence>
<dbReference type="Pfam" id="PF00437">
    <property type="entry name" value="T2SSE"/>
    <property type="match status" value="1"/>
</dbReference>
<proteinExistence type="inferred from homology"/>
<dbReference type="InterPro" id="IPR027417">
    <property type="entry name" value="P-loop_NTPase"/>
</dbReference>
<evidence type="ECO:0000313" key="6">
    <source>
        <dbReference type="EMBL" id="PIV38367.1"/>
    </source>
</evidence>
<evidence type="ECO:0000256" key="3">
    <source>
        <dbReference type="ARBA" id="ARBA00022840"/>
    </source>
</evidence>
<dbReference type="Pfam" id="PF05157">
    <property type="entry name" value="MshEN"/>
    <property type="match status" value="1"/>
</dbReference>
<dbReference type="InterPro" id="IPR003593">
    <property type="entry name" value="AAA+_ATPase"/>
</dbReference>
<dbReference type="SUPFAM" id="SSF160246">
    <property type="entry name" value="EspE N-terminal domain-like"/>
    <property type="match status" value="1"/>
</dbReference>
<evidence type="ECO:0000256" key="1">
    <source>
        <dbReference type="ARBA" id="ARBA00006611"/>
    </source>
</evidence>